<sequence length="80" mass="9087">MTVRLVVSCNGMKINTVKEAFEKSLRARLVKTNPDTDYDCLRTFRSLFSQDVPIRALEAMRLEQCKARICVVGSMGRSKC</sequence>
<dbReference type="Gene3D" id="3.50.70.10">
    <property type="match status" value="1"/>
</dbReference>
<dbReference type="PANTHER" id="PTHR47284:SF3">
    <property type="entry name" value="FATTY-ACID-BINDING PROTEIN 2"/>
    <property type="match status" value="1"/>
</dbReference>
<evidence type="ECO:0000313" key="2">
    <source>
        <dbReference type="Proteomes" id="UP001188597"/>
    </source>
</evidence>
<reference evidence="1" key="1">
    <citation type="submission" date="2022-12" db="EMBL/GenBank/DDBJ databases">
        <title>Draft genome assemblies for two species of Escallonia (Escalloniales).</title>
        <authorList>
            <person name="Chanderbali A."/>
            <person name="Dervinis C."/>
            <person name="Anghel I."/>
            <person name="Soltis D."/>
            <person name="Soltis P."/>
            <person name="Zapata F."/>
        </authorList>
    </citation>
    <scope>NUCLEOTIDE SEQUENCE</scope>
    <source>
        <strain evidence="1">UCBG64.0493</strain>
        <tissue evidence="1">Leaf</tissue>
    </source>
</reference>
<keyword evidence="2" id="KW-1185">Reference proteome</keyword>
<dbReference type="EMBL" id="JAVXUP010000456">
    <property type="protein sequence ID" value="KAK3027508.1"/>
    <property type="molecule type" value="Genomic_DNA"/>
</dbReference>
<evidence type="ECO:0000313" key="1">
    <source>
        <dbReference type="EMBL" id="KAK3027508.1"/>
    </source>
</evidence>
<dbReference type="GO" id="GO:0005504">
    <property type="term" value="F:fatty acid binding"/>
    <property type="evidence" value="ECO:0007669"/>
    <property type="project" value="TreeGrafter"/>
</dbReference>
<protein>
    <submittedName>
        <fullName evidence="1">Uncharacterized protein</fullName>
    </submittedName>
</protein>
<dbReference type="SUPFAM" id="SSF54626">
    <property type="entry name" value="Chalcone isomerase"/>
    <property type="match status" value="1"/>
</dbReference>
<dbReference type="GO" id="GO:0016872">
    <property type="term" value="F:intramolecular lyase activity"/>
    <property type="evidence" value="ECO:0007669"/>
    <property type="project" value="InterPro"/>
</dbReference>
<gene>
    <name evidence="1" type="ORF">RJ639_040223</name>
</gene>
<accession>A0AA89B5Z3</accession>
<proteinExistence type="predicted"/>
<dbReference type="InterPro" id="IPR016088">
    <property type="entry name" value="Chalcone_isomerase_3-sand"/>
</dbReference>
<dbReference type="AlphaFoldDB" id="A0AA89B5Z3"/>
<organism evidence="1 2">
    <name type="scientific">Escallonia herrerae</name>
    <dbReference type="NCBI Taxonomy" id="1293975"/>
    <lineage>
        <taxon>Eukaryota</taxon>
        <taxon>Viridiplantae</taxon>
        <taxon>Streptophyta</taxon>
        <taxon>Embryophyta</taxon>
        <taxon>Tracheophyta</taxon>
        <taxon>Spermatophyta</taxon>
        <taxon>Magnoliopsida</taxon>
        <taxon>eudicotyledons</taxon>
        <taxon>Gunneridae</taxon>
        <taxon>Pentapetalae</taxon>
        <taxon>asterids</taxon>
        <taxon>campanulids</taxon>
        <taxon>Escalloniales</taxon>
        <taxon>Escalloniaceae</taxon>
        <taxon>Escallonia</taxon>
    </lineage>
</organism>
<comment type="caution">
    <text evidence="1">The sequence shown here is derived from an EMBL/GenBank/DDBJ whole genome shotgun (WGS) entry which is preliminary data.</text>
</comment>
<dbReference type="Proteomes" id="UP001188597">
    <property type="component" value="Unassembled WGS sequence"/>
</dbReference>
<dbReference type="InterPro" id="IPR036298">
    <property type="entry name" value="Chalcone_isomerase_sf"/>
</dbReference>
<dbReference type="PANTHER" id="PTHR47284">
    <property type="entry name" value="FATTY-ACID-BINDING PROTEIN 2"/>
    <property type="match status" value="1"/>
</dbReference>
<name>A0AA89B5Z3_9ASTE</name>
<dbReference type="GO" id="GO:0009570">
    <property type="term" value="C:chloroplast stroma"/>
    <property type="evidence" value="ECO:0007669"/>
    <property type="project" value="TreeGrafter"/>
</dbReference>